<dbReference type="AlphaFoldDB" id="A0A699QBZ3"/>
<name>A0A699QBZ3_TANCI</name>
<feature type="region of interest" description="Disordered" evidence="1">
    <location>
        <begin position="1"/>
        <end position="62"/>
    </location>
</feature>
<evidence type="ECO:0000313" key="2">
    <source>
        <dbReference type="EMBL" id="GFC64787.1"/>
    </source>
</evidence>
<sequence>MIKEIHQDAEVTSVTPIQTYTRRRAVSTGSGGVSTASRMISTAEESVSTASASMPVSTAGMVDKGKGIMEESESDVTKTKRQKEQERLGLETVMRLQEQFDEEERQKIARVQEAAQTFTKE</sequence>
<dbReference type="EMBL" id="BKCJ011003816">
    <property type="protein sequence ID" value="GFC64787.1"/>
    <property type="molecule type" value="Genomic_DNA"/>
</dbReference>
<feature type="compositionally biased region" description="Polar residues" evidence="1">
    <location>
        <begin position="10"/>
        <end position="20"/>
    </location>
</feature>
<proteinExistence type="predicted"/>
<reference evidence="2" key="1">
    <citation type="journal article" date="2019" name="Sci. Rep.">
        <title>Draft genome of Tanacetum cinerariifolium, the natural source of mosquito coil.</title>
        <authorList>
            <person name="Yamashiro T."/>
            <person name="Shiraishi A."/>
            <person name="Satake H."/>
            <person name="Nakayama K."/>
        </authorList>
    </citation>
    <scope>NUCLEOTIDE SEQUENCE</scope>
</reference>
<gene>
    <name evidence="2" type="ORF">Tci_836757</name>
</gene>
<evidence type="ECO:0000256" key="1">
    <source>
        <dbReference type="SAM" id="MobiDB-lite"/>
    </source>
</evidence>
<protein>
    <submittedName>
        <fullName evidence="2">Uncharacterized protein</fullName>
    </submittedName>
</protein>
<organism evidence="2">
    <name type="scientific">Tanacetum cinerariifolium</name>
    <name type="common">Dalmatian daisy</name>
    <name type="synonym">Chrysanthemum cinerariifolium</name>
    <dbReference type="NCBI Taxonomy" id="118510"/>
    <lineage>
        <taxon>Eukaryota</taxon>
        <taxon>Viridiplantae</taxon>
        <taxon>Streptophyta</taxon>
        <taxon>Embryophyta</taxon>
        <taxon>Tracheophyta</taxon>
        <taxon>Spermatophyta</taxon>
        <taxon>Magnoliopsida</taxon>
        <taxon>eudicotyledons</taxon>
        <taxon>Gunneridae</taxon>
        <taxon>Pentapetalae</taxon>
        <taxon>asterids</taxon>
        <taxon>campanulids</taxon>
        <taxon>Asterales</taxon>
        <taxon>Asteraceae</taxon>
        <taxon>Asteroideae</taxon>
        <taxon>Anthemideae</taxon>
        <taxon>Anthemidinae</taxon>
        <taxon>Tanacetum</taxon>
    </lineage>
</organism>
<feature type="compositionally biased region" description="Low complexity" evidence="1">
    <location>
        <begin position="33"/>
        <end position="53"/>
    </location>
</feature>
<comment type="caution">
    <text evidence="2">The sequence shown here is derived from an EMBL/GenBank/DDBJ whole genome shotgun (WGS) entry which is preliminary data.</text>
</comment>
<accession>A0A699QBZ3</accession>